<accession>A0A6J5NSK7</accession>
<dbReference type="EMBL" id="LR796696">
    <property type="protein sequence ID" value="CAB4160281.1"/>
    <property type="molecule type" value="Genomic_DNA"/>
</dbReference>
<evidence type="ECO:0000313" key="1">
    <source>
        <dbReference type="EMBL" id="CAB4160281.1"/>
    </source>
</evidence>
<gene>
    <name evidence="1" type="ORF">UFOVP724_135</name>
</gene>
<evidence type="ECO:0008006" key="2">
    <source>
        <dbReference type="Google" id="ProtNLM"/>
    </source>
</evidence>
<dbReference type="Gene3D" id="3.40.960.10">
    <property type="entry name" value="VSR Endonuclease"/>
    <property type="match status" value="1"/>
</dbReference>
<proteinExistence type="predicted"/>
<protein>
    <recommendedName>
        <fullName evidence="2">DUF559 domain-containing protein</fullName>
    </recommendedName>
</protein>
<organism evidence="1">
    <name type="scientific">uncultured Caudovirales phage</name>
    <dbReference type="NCBI Taxonomy" id="2100421"/>
    <lineage>
        <taxon>Viruses</taxon>
        <taxon>Duplodnaviria</taxon>
        <taxon>Heunggongvirae</taxon>
        <taxon>Uroviricota</taxon>
        <taxon>Caudoviricetes</taxon>
        <taxon>Peduoviridae</taxon>
        <taxon>Maltschvirus</taxon>
        <taxon>Maltschvirus maltsch</taxon>
    </lineage>
</organism>
<reference evidence="1" key="1">
    <citation type="submission" date="2020-04" db="EMBL/GenBank/DDBJ databases">
        <authorList>
            <person name="Chiriac C."/>
            <person name="Salcher M."/>
            <person name="Ghai R."/>
            <person name="Kavagutti S V."/>
        </authorList>
    </citation>
    <scope>NUCLEOTIDE SEQUENCE</scope>
</reference>
<sequence>MVLGKGSWKNQFFLYENASDFHNKVREIFCTDVYFKQLQCFQEVPMSSLVLDYPNNNDAVDWYIESLRLVIELHGEQHYRPVSFSNQSYAEKMTSYHNIVYRDNRKKTYLLDNGYMYIEIPYKLKSKLTAEMLKNLIYEYGDEDG</sequence>
<name>A0A6J5NSK7_9CAUD</name>